<organism evidence="1">
    <name type="scientific">Siphoviridae sp. ctXX925</name>
    <dbReference type="NCBI Taxonomy" id="2826370"/>
    <lineage>
        <taxon>Viruses</taxon>
        <taxon>Duplodnaviria</taxon>
        <taxon>Heunggongvirae</taxon>
        <taxon>Uroviricota</taxon>
        <taxon>Caudoviricetes</taxon>
    </lineage>
</organism>
<evidence type="ECO:0000313" key="1">
    <source>
        <dbReference type="EMBL" id="DAE25179.1"/>
    </source>
</evidence>
<sequence length="185" mass="21374">MWKPFRIKKNKKLKELQDLAIMTVIFEKLSRRGAISWRKKDNILIIEEYFAILKLAEGRDGFLKFLNQVATWQNNILIQEAYAARCLTVETEAVRKAQRKFALLTKADIQRIRQNARDNMSVIPPEQLDCIKEFDIFVVRASAPSAQDATEESGQLLALGHYDGEKVEMAMYDEVKHNLINSNDD</sequence>
<protein>
    <submittedName>
        <fullName evidence="1">Uncharacterized protein</fullName>
    </submittedName>
</protein>
<dbReference type="EMBL" id="BK015794">
    <property type="protein sequence ID" value="DAE25179.1"/>
    <property type="molecule type" value="Genomic_DNA"/>
</dbReference>
<name>A0A8S5R268_9CAUD</name>
<reference evidence="1" key="1">
    <citation type="journal article" date="2021" name="Proc. Natl. Acad. Sci. U.S.A.">
        <title>A Catalog of Tens of Thousands of Viruses from Human Metagenomes Reveals Hidden Associations with Chronic Diseases.</title>
        <authorList>
            <person name="Tisza M.J."/>
            <person name="Buck C.B."/>
        </authorList>
    </citation>
    <scope>NUCLEOTIDE SEQUENCE</scope>
    <source>
        <strain evidence="1">CtXX925</strain>
    </source>
</reference>
<accession>A0A8S5R268</accession>
<proteinExistence type="predicted"/>